<keyword evidence="6 9" id="KW-0808">Transferase</keyword>
<dbReference type="Proteomes" id="UP000540519">
    <property type="component" value="Unassembled WGS sequence"/>
</dbReference>
<dbReference type="Gene3D" id="1.10.238.260">
    <property type="match status" value="1"/>
</dbReference>
<accession>A0A7X2ZRW8</accession>
<keyword evidence="5" id="KW-0028">Amino-acid biosynthesis</keyword>
<dbReference type="PROSITE" id="PS00815">
    <property type="entry name" value="AIPM_HOMOCIT_SYNTH_1"/>
    <property type="match status" value="1"/>
</dbReference>
<keyword evidence="11" id="KW-0012">Acyltransferase</keyword>
<evidence type="ECO:0000256" key="6">
    <source>
        <dbReference type="ARBA" id="ARBA00022679"/>
    </source>
</evidence>
<evidence type="ECO:0000259" key="10">
    <source>
        <dbReference type="PROSITE" id="PS50991"/>
    </source>
</evidence>
<dbReference type="EMBL" id="RCNR01000007">
    <property type="protein sequence ID" value="MUH35259.1"/>
    <property type="molecule type" value="Genomic_DNA"/>
</dbReference>
<dbReference type="Pfam" id="PF22617">
    <property type="entry name" value="HCS_D2"/>
    <property type="match status" value="1"/>
</dbReference>
<organism evidence="11 12">
    <name type="scientific">Zobellia amurskyensis</name>
    <dbReference type="NCBI Taxonomy" id="248905"/>
    <lineage>
        <taxon>Bacteria</taxon>
        <taxon>Pseudomonadati</taxon>
        <taxon>Bacteroidota</taxon>
        <taxon>Flavobacteriia</taxon>
        <taxon>Flavobacteriales</taxon>
        <taxon>Flavobacteriaceae</taxon>
        <taxon>Zobellia</taxon>
    </lineage>
</organism>
<keyword evidence="12" id="KW-1185">Reference proteome</keyword>
<evidence type="ECO:0000256" key="1">
    <source>
        <dbReference type="ARBA" id="ARBA00004689"/>
    </source>
</evidence>
<evidence type="ECO:0000256" key="5">
    <source>
        <dbReference type="ARBA" id="ARBA00022605"/>
    </source>
</evidence>
<dbReference type="InterPro" id="IPR013785">
    <property type="entry name" value="Aldolase_TIM"/>
</dbReference>
<evidence type="ECO:0000313" key="12">
    <source>
        <dbReference type="Proteomes" id="UP000540519"/>
    </source>
</evidence>
<dbReference type="RefSeq" id="WP_081889111.1">
    <property type="nucleotide sequence ID" value="NZ_RCNR01000007.1"/>
</dbReference>
<dbReference type="PANTHER" id="PTHR10277">
    <property type="entry name" value="HOMOCITRATE SYNTHASE-RELATED"/>
    <property type="match status" value="1"/>
</dbReference>
<comment type="caution">
    <text evidence="11">The sequence shown here is derived from an EMBL/GenBank/DDBJ whole genome shotgun (WGS) entry which is preliminary data.</text>
</comment>
<dbReference type="PROSITE" id="PS50991">
    <property type="entry name" value="PYR_CT"/>
    <property type="match status" value="1"/>
</dbReference>
<dbReference type="SUPFAM" id="SSF51569">
    <property type="entry name" value="Aldolase"/>
    <property type="match status" value="1"/>
</dbReference>
<evidence type="ECO:0000256" key="7">
    <source>
        <dbReference type="ARBA" id="ARBA00023211"/>
    </source>
</evidence>
<protein>
    <recommendedName>
        <fullName evidence="3">2-isopropylmalate synthase</fullName>
        <ecNumber evidence="3">2.3.3.13</ecNumber>
    </recommendedName>
</protein>
<keyword evidence="8" id="KW-0100">Branched-chain amino acid biosynthesis</keyword>
<evidence type="ECO:0000256" key="3">
    <source>
        <dbReference type="ARBA" id="ARBA00012973"/>
    </source>
</evidence>
<dbReference type="Pfam" id="PF00682">
    <property type="entry name" value="HMGL-like"/>
    <property type="match status" value="1"/>
</dbReference>
<dbReference type="AlphaFoldDB" id="A0A7X2ZRW8"/>
<dbReference type="PANTHER" id="PTHR10277:SF9">
    <property type="entry name" value="2-ISOPROPYLMALATE SYNTHASE 1, CHLOROPLASTIC-RELATED"/>
    <property type="match status" value="1"/>
</dbReference>
<keyword evidence="4" id="KW-0432">Leucine biosynthesis</keyword>
<evidence type="ECO:0000313" key="11">
    <source>
        <dbReference type="EMBL" id="MUH35259.1"/>
    </source>
</evidence>
<sequence length="390" mass="42523">MSKDKVQIFDTTLRDGEQVPGCKLDAKQKLVIAERLDYLGVDVIEAGFPISSPGDFKSVSQISELVKNATVCGLTRAVRKDIEVAAEALKSAKRARIHTGIGTSDSHIKFKFNSNRDAIIERAVDAVKYAKTFVEDVEFYAEDAGRTDNEFLARVCEAVVKAGATVLNIPDTTGYCLPDEYGAKMKYLKENVTGIHKAILSCHCHNDLGLATANSIAGVINGARQIECTINGIGERAGNTSLEEVVMILRQHPSLNLDTNINSKLLYDTSQMVSQKMGMMVQPNKAIVGANAFAHSSGIHQDGVIKNRETYEIIDPADVGVNESSIVLTARSGRAALAYRAKLVGFELTKLQLDEVYQEFLKFADEHKEISDQDIPKIIAASNITIESIS</sequence>
<dbReference type="NCBIfam" id="NF002086">
    <property type="entry name" value="PRK00915.1-3"/>
    <property type="match status" value="1"/>
</dbReference>
<feature type="domain" description="Pyruvate carboxyltransferase" evidence="10">
    <location>
        <begin position="6"/>
        <end position="267"/>
    </location>
</feature>
<gene>
    <name evidence="11" type="ORF">D9O36_05350</name>
</gene>
<dbReference type="GO" id="GO:0003852">
    <property type="term" value="F:2-isopropylmalate synthase activity"/>
    <property type="evidence" value="ECO:0007669"/>
    <property type="project" value="UniProtKB-EC"/>
</dbReference>
<keyword evidence="7" id="KW-0464">Manganese</keyword>
<dbReference type="CDD" id="cd07940">
    <property type="entry name" value="DRE_TIM_IPMS"/>
    <property type="match status" value="1"/>
</dbReference>
<evidence type="ECO:0000256" key="9">
    <source>
        <dbReference type="RuleBase" id="RU003523"/>
    </source>
</evidence>
<dbReference type="PROSITE" id="PS00816">
    <property type="entry name" value="AIPM_HOMOCIT_SYNTH_2"/>
    <property type="match status" value="1"/>
</dbReference>
<dbReference type="InterPro" id="IPR002034">
    <property type="entry name" value="AIPM/Hcit_synth_CS"/>
</dbReference>
<proteinExistence type="inferred from homology"/>
<evidence type="ECO:0000256" key="8">
    <source>
        <dbReference type="ARBA" id="ARBA00023304"/>
    </source>
</evidence>
<dbReference type="OrthoDB" id="9804858at2"/>
<dbReference type="InterPro" id="IPR050073">
    <property type="entry name" value="2-IPM_HCS-like"/>
</dbReference>
<comment type="pathway">
    <text evidence="1">Amino-acid biosynthesis; L-leucine biosynthesis; L-leucine from 3-methyl-2-oxobutanoate: step 1/4.</text>
</comment>
<dbReference type="FunFam" id="1.10.238.260:FF:000001">
    <property type="entry name" value="2-isopropylmalate synthase"/>
    <property type="match status" value="1"/>
</dbReference>
<dbReference type="Gene3D" id="3.20.20.70">
    <property type="entry name" value="Aldolase class I"/>
    <property type="match status" value="1"/>
</dbReference>
<dbReference type="EC" id="2.3.3.13" evidence="3"/>
<dbReference type="FunFam" id="3.20.20.70:FF:000010">
    <property type="entry name" value="2-isopropylmalate synthase"/>
    <property type="match status" value="1"/>
</dbReference>
<reference evidence="11 12" key="1">
    <citation type="journal article" date="2019" name="Mar. Drugs">
        <title>Comparative Genomics and CAZyme Genome Repertoires of Marine Zobellia amurskyensis KMM 3526(T) and Zobellia laminariae KMM 3676(T).</title>
        <authorList>
            <person name="Chernysheva N."/>
            <person name="Bystritskaya E."/>
            <person name="Stenkova A."/>
            <person name="Golovkin I."/>
            <person name="Nedashkovskaya O."/>
            <person name="Isaeva M."/>
        </authorList>
    </citation>
    <scope>NUCLEOTIDE SEQUENCE [LARGE SCALE GENOMIC DNA]</scope>
    <source>
        <strain evidence="11 12">KMM 3526</strain>
    </source>
</reference>
<dbReference type="InterPro" id="IPR000891">
    <property type="entry name" value="PYR_CT"/>
</dbReference>
<dbReference type="InterPro" id="IPR054691">
    <property type="entry name" value="LeuA/HCS_post-cat"/>
</dbReference>
<name>A0A7X2ZRW8_9FLAO</name>
<dbReference type="GO" id="GO:0009098">
    <property type="term" value="P:L-leucine biosynthetic process"/>
    <property type="evidence" value="ECO:0007669"/>
    <property type="project" value="UniProtKB-KW"/>
</dbReference>
<evidence type="ECO:0000256" key="2">
    <source>
        <dbReference type="ARBA" id="ARBA00009396"/>
    </source>
</evidence>
<comment type="similarity">
    <text evidence="2">Belongs to the alpha-IPM synthase/homocitrate synthase family. LeuA type 1 subfamily.</text>
</comment>
<evidence type="ECO:0000256" key="4">
    <source>
        <dbReference type="ARBA" id="ARBA00022430"/>
    </source>
</evidence>